<proteinExistence type="predicted"/>
<dbReference type="InterPro" id="IPR032675">
    <property type="entry name" value="LRR_dom_sf"/>
</dbReference>
<dbReference type="SUPFAM" id="SSF81383">
    <property type="entry name" value="F-box domain"/>
    <property type="match status" value="1"/>
</dbReference>
<dbReference type="Gene3D" id="3.80.10.10">
    <property type="entry name" value="Ribonuclease Inhibitor"/>
    <property type="match status" value="1"/>
</dbReference>
<comment type="caution">
    <text evidence="2">The sequence shown here is derived from an EMBL/GenBank/DDBJ whole genome shotgun (WGS) entry which is preliminary data.</text>
</comment>
<reference evidence="2" key="1">
    <citation type="journal article" date="2021" name="New Phytol.">
        <title>Evolutionary innovations through gain and loss of genes in the ectomycorrhizal Boletales.</title>
        <authorList>
            <person name="Wu G."/>
            <person name="Miyauchi S."/>
            <person name="Morin E."/>
            <person name="Kuo A."/>
            <person name="Drula E."/>
            <person name="Varga T."/>
            <person name="Kohler A."/>
            <person name="Feng B."/>
            <person name="Cao Y."/>
            <person name="Lipzen A."/>
            <person name="Daum C."/>
            <person name="Hundley H."/>
            <person name="Pangilinan J."/>
            <person name="Johnson J."/>
            <person name="Barry K."/>
            <person name="LaButti K."/>
            <person name="Ng V."/>
            <person name="Ahrendt S."/>
            <person name="Min B."/>
            <person name="Choi I.G."/>
            <person name="Park H."/>
            <person name="Plett J.M."/>
            <person name="Magnuson J."/>
            <person name="Spatafora J.W."/>
            <person name="Nagy L.G."/>
            <person name="Henrissat B."/>
            <person name="Grigoriev I.V."/>
            <person name="Yang Z.L."/>
            <person name="Xu J."/>
            <person name="Martin F.M."/>
        </authorList>
    </citation>
    <scope>NUCLEOTIDE SEQUENCE</scope>
    <source>
        <strain evidence="2">KKN 215</strain>
    </source>
</reference>
<dbReference type="SUPFAM" id="SSF52047">
    <property type="entry name" value="RNI-like"/>
    <property type="match status" value="1"/>
</dbReference>
<evidence type="ECO:0000259" key="1">
    <source>
        <dbReference type="Pfam" id="PF12937"/>
    </source>
</evidence>
<dbReference type="EMBL" id="JAEVFJ010000023">
    <property type="protein sequence ID" value="KAH8096627.1"/>
    <property type="molecule type" value="Genomic_DNA"/>
</dbReference>
<gene>
    <name evidence="2" type="ORF">BXZ70DRAFT_945429</name>
</gene>
<evidence type="ECO:0000313" key="2">
    <source>
        <dbReference type="EMBL" id="KAH8096627.1"/>
    </source>
</evidence>
<dbReference type="Pfam" id="PF12937">
    <property type="entry name" value="F-box-like"/>
    <property type="match status" value="1"/>
</dbReference>
<sequence>MAAPPMLHPRRTSYSMPNISLNPRLSTPGLIPTTFPRIATCIKPQASFTIYIGAKGPIGRIPNEILAQIFCALYQEVDDHWVRILQVCKLWNAVARRIASLWTRVSADQPFSSLDKFLMQSSDRPLRVFIRRRRRLDVATFVNALGSHICRVESLSATLLWCADFHKIVSPNTFPWSSLRDLELRITHPRHHSNNPHTFSLNDLRMVRSIRLTNIGISHTGGFLPCLTQLELESGQGLPPLSQLLAILRAAPTLKVLEISGPCHDLFVDMAANVFPIHLSHLARLVIRSDPEFPREFFSLVSTPPSADVTICLPVITLRGVPPRFLCDSLPARGKLPHIGGIKDINGLSLRFHGIAPSLMGFRVGEGCKPLFSIIIVDTTYPPSKTPYQGVVDGVTQAIHFLDVGQRVVSAELTGTEDGEEDHTRLDITDIFRTLPNLQALSIRKSGMADVLSALSSLTVSGSGGVAQAVVCPHLTDVQLQDIEFNDDLIVNMLDCFERRRELGAIGLKYLLLSGTKGLEAGDVVMLEGMAERVKFC</sequence>
<feature type="domain" description="F-box" evidence="1">
    <location>
        <begin position="59"/>
        <end position="106"/>
    </location>
</feature>
<accession>A0A8K0UKX6</accession>
<evidence type="ECO:0000313" key="3">
    <source>
        <dbReference type="Proteomes" id="UP000813824"/>
    </source>
</evidence>
<dbReference type="OrthoDB" id="2758792at2759"/>
<dbReference type="InterPro" id="IPR001810">
    <property type="entry name" value="F-box_dom"/>
</dbReference>
<protein>
    <recommendedName>
        <fullName evidence="1">F-box domain-containing protein</fullName>
    </recommendedName>
</protein>
<organism evidence="2 3">
    <name type="scientific">Cristinia sonorae</name>
    <dbReference type="NCBI Taxonomy" id="1940300"/>
    <lineage>
        <taxon>Eukaryota</taxon>
        <taxon>Fungi</taxon>
        <taxon>Dikarya</taxon>
        <taxon>Basidiomycota</taxon>
        <taxon>Agaricomycotina</taxon>
        <taxon>Agaricomycetes</taxon>
        <taxon>Agaricomycetidae</taxon>
        <taxon>Agaricales</taxon>
        <taxon>Pleurotineae</taxon>
        <taxon>Stephanosporaceae</taxon>
        <taxon>Cristinia</taxon>
    </lineage>
</organism>
<dbReference type="Proteomes" id="UP000813824">
    <property type="component" value="Unassembled WGS sequence"/>
</dbReference>
<keyword evidence="3" id="KW-1185">Reference proteome</keyword>
<dbReference type="AlphaFoldDB" id="A0A8K0UKX6"/>
<name>A0A8K0UKX6_9AGAR</name>
<dbReference type="InterPro" id="IPR036047">
    <property type="entry name" value="F-box-like_dom_sf"/>
</dbReference>